<dbReference type="Proteomes" id="UP000026962">
    <property type="component" value="Chromosome 12"/>
</dbReference>
<evidence type="ECO:0000256" key="1">
    <source>
        <dbReference type="SAM" id="MobiDB-lite"/>
    </source>
</evidence>
<evidence type="ECO:0000259" key="3">
    <source>
        <dbReference type="SMART" id="SM00198"/>
    </source>
</evidence>
<dbReference type="PANTHER" id="PTHR10334">
    <property type="entry name" value="CYSTEINE-RICH SECRETORY PROTEIN-RELATED"/>
    <property type="match status" value="1"/>
</dbReference>
<dbReference type="SMART" id="SM00198">
    <property type="entry name" value="SCP"/>
    <property type="match status" value="1"/>
</dbReference>
<reference evidence="4" key="1">
    <citation type="submission" date="2015-04" db="UniProtKB">
        <authorList>
            <consortium name="EnsemblPlants"/>
        </authorList>
    </citation>
    <scope>IDENTIFICATION</scope>
</reference>
<organism evidence="4">
    <name type="scientific">Oryza punctata</name>
    <name type="common">Red rice</name>
    <dbReference type="NCBI Taxonomy" id="4537"/>
    <lineage>
        <taxon>Eukaryota</taxon>
        <taxon>Viridiplantae</taxon>
        <taxon>Streptophyta</taxon>
        <taxon>Embryophyta</taxon>
        <taxon>Tracheophyta</taxon>
        <taxon>Spermatophyta</taxon>
        <taxon>Magnoliopsida</taxon>
        <taxon>Liliopsida</taxon>
        <taxon>Poales</taxon>
        <taxon>Poaceae</taxon>
        <taxon>BOP clade</taxon>
        <taxon>Oryzoideae</taxon>
        <taxon>Oryzeae</taxon>
        <taxon>Oryzinae</taxon>
        <taxon>Oryza</taxon>
    </lineage>
</organism>
<evidence type="ECO:0000313" key="5">
    <source>
        <dbReference type="Proteomes" id="UP000026962"/>
    </source>
</evidence>
<dbReference type="Gramene" id="OPUNC12G18060.1">
    <property type="protein sequence ID" value="OPUNC12G18060.1"/>
    <property type="gene ID" value="OPUNC12G18060"/>
</dbReference>
<reference evidence="4" key="2">
    <citation type="submission" date="2018-05" db="EMBL/GenBank/DDBJ databases">
        <title>OpunRS2 (Oryza punctata Reference Sequence Version 2).</title>
        <authorList>
            <person name="Zhang J."/>
            <person name="Kudrna D."/>
            <person name="Lee S."/>
            <person name="Talag J."/>
            <person name="Welchert J."/>
            <person name="Wing R.A."/>
        </authorList>
    </citation>
    <scope>NUCLEOTIDE SEQUENCE [LARGE SCALE GENOMIC DNA]</scope>
</reference>
<dbReference type="HOGENOM" id="CLU_035730_11_0_1"/>
<sequence length="340" mass="35604">MRRYATVIAVVLGLLAAAHNASTTPDQSYGGEPLKPATATVAPKQPTEDDIAKAVKEEEAVASAEDAAAALVTGFTAGAENSSPGVTSAMKPVLEKTDAGQFSQDVPWIPDPNDESNPSKSLPPVMPSKGGAGSPPAKEVEVDYYASTQPKKPEEPPTVASVQKDCAPPGKPEPKPATGYGTSMPVPATPSAPPKEYSSPAAPGVVPVQPSSPATATPAAAASSSKPPPNDPYAPASSNTPAASSTATEQKDGLNEKSISDIVKEHNMFRARENVPPIEWNATLAKYAQEYAEQRRGDCQLEHSHGPYGENMILIDWFLMLDDIIFNNSSKLLPSFPTHL</sequence>
<feature type="domain" description="SCP" evidence="3">
    <location>
        <begin position="257"/>
        <end position="338"/>
    </location>
</feature>
<dbReference type="InterPro" id="IPR014044">
    <property type="entry name" value="CAP_dom"/>
</dbReference>
<feature type="compositionally biased region" description="Low complexity" evidence="1">
    <location>
        <begin position="233"/>
        <end position="248"/>
    </location>
</feature>
<dbReference type="EnsemblPlants" id="OPUNC12G18060.1">
    <property type="protein sequence ID" value="OPUNC12G18060.1"/>
    <property type="gene ID" value="OPUNC12G18060"/>
</dbReference>
<evidence type="ECO:0000313" key="4">
    <source>
        <dbReference type="EnsemblPlants" id="OPUNC12G18060.1"/>
    </source>
</evidence>
<dbReference type="eggNOG" id="KOG3017">
    <property type="taxonomic scope" value="Eukaryota"/>
</dbReference>
<dbReference type="SUPFAM" id="SSF55797">
    <property type="entry name" value="PR-1-like"/>
    <property type="match status" value="1"/>
</dbReference>
<feature type="compositionally biased region" description="Low complexity" evidence="1">
    <location>
        <begin position="211"/>
        <end position="225"/>
    </location>
</feature>
<dbReference type="Gene3D" id="3.40.33.10">
    <property type="entry name" value="CAP"/>
    <property type="match status" value="1"/>
</dbReference>
<dbReference type="AlphaFoldDB" id="A0A0E0MPZ1"/>
<name>A0A0E0MPZ1_ORYPU</name>
<feature type="region of interest" description="Disordered" evidence="1">
    <location>
        <begin position="22"/>
        <end position="47"/>
    </location>
</feature>
<dbReference type="STRING" id="4537.A0A0E0MPZ1"/>
<dbReference type="InterPro" id="IPR001283">
    <property type="entry name" value="CRISP-related"/>
</dbReference>
<dbReference type="OMA" id="VCRYKAP"/>
<keyword evidence="5" id="KW-1185">Reference proteome</keyword>
<dbReference type="Pfam" id="PF00188">
    <property type="entry name" value="CAP"/>
    <property type="match status" value="1"/>
</dbReference>
<feature type="signal peptide" evidence="2">
    <location>
        <begin position="1"/>
        <end position="23"/>
    </location>
</feature>
<keyword evidence="2" id="KW-0732">Signal</keyword>
<accession>A0A0E0MPZ1</accession>
<feature type="chain" id="PRO_5002368023" description="SCP domain-containing protein" evidence="2">
    <location>
        <begin position="24"/>
        <end position="340"/>
    </location>
</feature>
<feature type="region of interest" description="Disordered" evidence="1">
    <location>
        <begin position="102"/>
        <end position="255"/>
    </location>
</feature>
<protein>
    <recommendedName>
        <fullName evidence="3">SCP domain-containing protein</fullName>
    </recommendedName>
</protein>
<proteinExistence type="predicted"/>
<dbReference type="InterPro" id="IPR035940">
    <property type="entry name" value="CAP_sf"/>
</dbReference>
<evidence type="ECO:0000256" key="2">
    <source>
        <dbReference type="SAM" id="SignalP"/>
    </source>
</evidence>